<gene>
    <name evidence="2" type="ORF">TNIN_109971</name>
</gene>
<feature type="region of interest" description="Disordered" evidence="1">
    <location>
        <begin position="73"/>
        <end position="116"/>
    </location>
</feature>
<proteinExistence type="predicted"/>
<reference evidence="2" key="1">
    <citation type="submission" date="2020-08" db="EMBL/GenBank/DDBJ databases">
        <title>Multicomponent nature underlies the extraordinary mechanical properties of spider dragline silk.</title>
        <authorList>
            <person name="Kono N."/>
            <person name="Nakamura H."/>
            <person name="Mori M."/>
            <person name="Yoshida Y."/>
            <person name="Ohtoshi R."/>
            <person name="Malay A.D."/>
            <person name="Moran D.A.P."/>
            <person name="Tomita M."/>
            <person name="Numata K."/>
            <person name="Arakawa K."/>
        </authorList>
    </citation>
    <scope>NUCLEOTIDE SEQUENCE</scope>
</reference>
<organism evidence="2 3">
    <name type="scientific">Trichonephila inaurata madagascariensis</name>
    <dbReference type="NCBI Taxonomy" id="2747483"/>
    <lineage>
        <taxon>Eukaryota</taxon>
        <taxon>Metazoa</taxon>
        <taxon>Ecdysozoa</taxon>
        <taxon>Arthropoda</taxon>
        <taxon>Chelicerata</taxon>
        <taxon>Arachnida</taxon>
        <taxon>Araneae</taxon>
        <taxon>Araneomorphae</taxon>
        <taxon>Entelegynae</taxon>
        <taxon>Araneoidea</taxon>
        <taxon>Nephilidae</taxon>
        <taxon>Trichonephila</taxon>
        <taxon>Trichonephila inaurata</taxon>
    </lineage>
</organism>
<dbReference type="Proteomes" id="UP000886998">
    <property type="component" value="Unassembled WGS sequence"/>
</dbReference>
<dbReference type="AlphaFoldDB" id="A0A8X6XQC5"/>
<evidence type="ECO:0000256" key="1">
    <source>
        <dbReference type="SAM" id="MobiDB-lite"/>
    </source>
</evidence>
<protein>
    <submittedName>
        <fullName evidence="2">Uncharacterized protein</fullName>
    </submittedName>
</protein>
<evidence type="ECO:0000313" key="2">
    <source>
        <dbReference type="EMBL" id="GFY58238.1"/>
    </source>
</evidence>
<sequence>MKREEKHCTFSSSPLPPFLDHEAASVKEKLDSAETKSLGKPIKDLKKEIISFPSALIIKRVEEDMVLNLEERESNTEEFCSKENPDNSELHNLKEELDATNHKLKLTEKKLEDSKE</sequence>
<comment type="caution">
    <text evidence="2">The sequence shown here is derived from an EMBL/GenBank/DDBJ whole genome shotgun (WGS) entry which is preliminary data.</text>
</comment>
<accession>A0A8X6XQC5</accession>
<keyword evidence="3" id="KW-1185">Reference proteome</keyword>
<dbReference type="EMBL" id="BMAV01011962">
    <property type="protein sequence ID" value="GFY58238.1"/>
    <property type="molecule type" value="Genomic_DNA"/>
</dbReference>
<name>A0A8X6XQC5_9ARAC</name>
<evidence type="ECO:0000313" key="3">
    <source>
        <dbReference type="Proteomes" id="UP000886998"/>
    </source>
</evidence>